<feature type="compositionally biased region" description="Basic residues" evidence="1">
    <location>
        <begin position="146"/>
        <end position="158"/>
    </location>
</feature>
<feature type="compositionally biased region" description="Basic and acidic residues" evidence="1">
    <location>
        <begin position="117"/>
        <end position="145"/>
    </location>
</feature>
<dbReference type="eggNOG" id="ENOG5033C2R">
    <property type="taxonomic scope" value="Bacteria"/>
</dbReference>
<sequence length="158" mass="17524">MPAGCRPLCPPCVVLSRVHLRSPFETANSIVNQPGSLYVGTDDSAAGATKGGCMKQVIWSAALVALCVPSFVFAQAETPRIDQRQANQEKRIDQGIAGGQLNEREATRLNNQQEHVNKLEDKAKSDGVVTKKERVRINRAQDRTSRHIARQKHDRQQR</sequence>
<gene>
    <name evidence="2" type="ORF">NIDE1149</name>
</gene>
<dbReference type="STRING" id="330214.NIDE1149"/>
<dbReference type="KEGG" id="nde:NIDE1149"/>
<keyword evidence="3" id="KW-1185">Reference proteome</keyword>
<name>D8PCE8_9BACT</name>
<dbReference type="EMBL" id="FP929003">
    <property type="protein sequence ID" value="CBK40907.1"/>
    <property type="molecule type" value="Genomic_DNA"/>
</dbReference>
<protein>
    <submittedName>
        <fullName evidence="2">Uncharacterized protein</fullName>
    </submittedName>
</protein>
<evidence type="ECO:0000313" key="3">
    <source>
        <dbReference type="Proteomes" id="UP000001660"/>
    </source>
</evidence>
<evidence type="ECO:0000313" key="2">
    <source>
        <dbReference type="EMBL" id="CBK40907.1"/>
    </source>
</evidence>
<organism evidence="2 3">
    <name type="scientific">Nitrospira defluvii</name>
    <dbReference type="NCBI Taxonomy" id="330214"/>
    <lineage>
        <taxon>Bacteria</taxon>
        <taxon>Pseudomonadati</taxon>
        <taxon>Nitrospirota</taxon>
        <taxon>Nitrospiria</taxon>
        <taxon>Nitrospirales</taxon>
        <taxon>Nitrospiraceae</taxon>
        <taxon>Nitrospira</taxon>
    </lineage>
</organism>
<proteinExistence type="predicted"/>
<feature type="region of interest" description="Disordered" evidence="1">
    <location>
        <begin position="117"/>
        <end position="158"/>
    </location>
</feature>
<evidence type="ECO:0000256" key="1">
    <source>
        <dbReference type="SAM" id="MobiDB-lite"/>
    </source>
</evidence>
<dbReference type="HOGENOM" id="CLU_1666194_0_0_0"/>
<feature type="compositionally biased region" description="Basic and acidic residues" evidence="1">
    <location>
        <begin position="79"/>
        <end position="93"/>
    </location>
</feature>
<accession>D8PCE8</accession>
<feature type="region of interest" description="Disordered" evidence="1">
    <location>
        <begin position="78"/>
        <end position="101"/>
    </location>
</feature>
<reference evidence="2 3" key="1">
    <citation type="journal article" date="2010" name="Proc. Natl. Acad. Sci. U.S.A.">
        <title>A Nitrospira metagenome illuminates the physiology and evolution of globally important nitrite-oxidizing bacteria.</title>
        <authorList>
            <person name="Lucker S."/>
            <person name="Wagner M."/>
            <person name="Maixner F."/>
            <person name="Pelletier E."/>
            <person name="Koch H."/>
            <person name="Vacherie B."/>
            <person name="Rattei T."/>
            <person name="Sinninghe Damste J."/>
            <person name="Spieck E."/>
            <person name="Le Paslier D."/>
            <person name="Daims H."/>
        </authorList>
    </citation>
    <scope>NUCLEOTIDE SEQUENCE [LARGE SCALE GENOMIC DNA]</scope>
</reference>
<dbReference type="Proteomes" id="UP000001660">
    <property type="component" value="Chromosome"/>
</dbReference>
<dbReference type="AlphaFoldDB" id="D8PCE8"/>